<dbReference type="PANTHER" id="PTHR35889:SF3">
    <property type="entry name" value="F-BOX DOMAIN-CONTAINING PROTEIN"/>
    <property type="match status" value="1"/>
</dbReference>
<dbReference type="GO" id="GO:0046872">
    <property type="term" value="F:metal ion binding"/>
    <property type="evidence" value="ECO:0007669"/>
    <property type="project" value="UniProtKB-KW"/>
</dbReference>
<sequence>MKPQRLAVFLWAACLQADAADGVAFFESKIRPVLAEHCYECHSVEAGKSKGGLMLDTKQGIRTGGDNGPAVVPGDTGKSLLLTAIKHSDPDLEMPPKSPKLPNQIIADLEAWISMGAPDPRESAKKVAERAPVDVKSGRQFWSYQKPKLPAGSTDGIDGFIRAKLTEQKLIAAPEAAPRVLLRRLCFDLIGLPPTPSQMQAFEKGGEAEYARIVDELLQSPRFGERWGRHWLDVARYAESNGRESNLTFPHAWRYRDYVIDAVNSDIPFDRFITEQIAGDLLPAKDDAERARLLIATGFLAIGPKGLNEMSKAQFAADVADEQLDAVTRAVMASSVACARCHDHKTEPFSMEDYYALAGIFKSTETFYGNWIDSENGNHGHLIRLPDLPAQVIPGKTLTADQVKKLKADLAKLNADELEQNAYIAKAKLEGRDISGEFHKLLTNALRILWSRGGVEGALETVDDSGRALPMCMGVRDAKRIVDSPLYDRGELAHPGDVVMRGFPQVIEVKGTLSRQQSGRLELAQWITSRDHPLTARVMVNRVWRHLFGTGLVRTVDNFGFSGERPSHPELLDYLAMRFMEKNWSVKALIQEVVMSKTYRQSSEEKGSDRSTIDPDNRLLSRANVRRLDAEAIRDSMLAVSGTLDTSRRPGSLVAELDGQSVSLIGFNDKLPKDLDGSHRRSIYLPVIRDHLPDVLEQFDVANPNLVTGDRDVTNVPLQALYLMNGPYVQEQAAALSARLMKEKPTREDRVRRAFSLCFSRLPEPRELQLIESFFQSAPGDEAKQLTAFCQSLLASAEFRFVD</sequence>
<comment type="caution">
    <text evidence="7">The sequence shown here is derived from an EMBL/GenBank/DDBJ whole genome shotgun (WGS) entry which is preliminary data.</text>
</comment>
<evidence type="ECO:0000256" key="5">
    <source>
        <dbReference type="SAM" id="SignalP"/>
    </source>
</evidence>
<dbReference type="GO" id="GO:0009055">
    <property type="term" value="F:electron transfer activity"/>
    <property type="evidence" value="ECO:0007669"/>
    <property type="project" value="InterPro"/>
</dbReference>
<dbReference type="PANTHER" id="PTHR35889">
    <property type="entry name" value="CYCLOINULO-OLIGOSACCHARIDE FRUCTANOTRANSFERASE-RELATED"/>
    <property type="match status" value="1"/>
</dbReference>
<evidence type="ECO:0000259" key="6">
    <source>
        <dbReference type="PROSITE" id="PS51007"/>
    </source>
</evidence>
<accession>A0A512MAC8</accession>
<evidence type="ECO:0000256" key="4">
    <source>
        <dbReference type="PROSITE-ProRule" id="PRU00433"/>
    </source>
</evidence>
<dbReference type="OrthoDB" id="227493at2"/>
<name>A0A512MAC8_9BACT</name>
<dbReference type="SUPFAM" id="SSF46626">
    <property type="entry name" value="Cytochrome c"/>
    <property type="match status" value="1"/>
</dbReference>
<dbReference type="InterPro" id="IPR011444">
    <property type="entry name" value="DUF1549"/>
</dbReference>
<dbReference type="InterPro" id="IPR009056">
    <property type="entry name" value="Cyt_c-like_dom"/>
</dbReference>
<dbReference type="Pfam" id="PF07583">
    <property type="entry name" value="PSCyt2"/>
    <property type="match status" value="1"/>
</dbReference>
<dbReference type="AlphaFoldDB" id="A0A512MAC8"/>
<keyword evidence="3 4" id="KW-0408">Iron</keyword>
<dbReference type="InterPro" id="IPR011429">
    <property type="entry name" value="Cyt_c_Planctomycete-type"/>
</dbReference>
<keyword evidence="8" id="KW-1185">Reference proteome</keyword>
<dbReference type="Pfam" id="PF07587">
    <property type="entry name" value="PSD1"/>
    <property type="match status" value="1"/>
</dbReference>
<evidence type="ECO:0000313" key="8">
    <source>
        <dbReference type="Proteomes" id="UP000321577"/>
    </source>
</evidence>
<evidence type="ECO:0000256" key="1">
    <source>
        <dbReference type="ARBA" id="ARBA00022617"/>
    </source>
</evidence>
<evidence type="ECO:0000256" key="3">
    <source>
        <dbReference type="ARBA" id="ARBA00023004"/>
    </source>
</evidence>
<dbReference type="PROSITE" id="PS51007">
    <property type="entry name" value="CYTC"/>
    <property type="match status" value="1"/>
</dbReference>
<dbReference type="Pfam" id="PF07635">
    <property type="entry name" value="PSCyt1"/>
    <property type="match status" value="1"/>
</dbReference>
<feature type="domain" description="Cytochrome c" evidence="6">
    <location>
        <begin position="17"/>
        <end position="117"/>
    </location>
</feature>
<protein>
    <recommendedName>
        <fullName evidence="6">Cytochrome c domain-containing protein</fullName>
    </recommendedName>
</protein>
<evidence type="ECO:0000313" key="7">
    <source>
        <dbReference type="EMBL" id="GEP43673.1"/>
    </source>
</evidence>
<dbReference type="RefSeq" id="WP_146851247.1">
    <property type="nucleotide sequence ID" value="NZ_BKAG01000020.1"/>
</dbReference>
<dbReference type="Proteomes" id="UP000321577">
    <property type="component" value="Unassembled WGS sequence"/>
</dbReference>
<feature type="signal peptide" evidence="5">
    <location>
        <begin position="1"/>
        <end position="19"/>
    </location>
</feature>
<dbReference type="InterPro" id="IPR022655">
    <property type="entry name" value="DUF1553"/>
</dbReference>
<keyword evidence="2 4" id="KW-0479">Metal-binding</keyword>
<evidence type="ECO:0000256" key="2">
    <source>
        <dbReference type="ARBA" id="ARBA00022723"/>
    </source>
</evidence>
<dbReference type="GO" id="GO:0020037">
    <property type="term" value="F:heme binding"/>
    <property type="evidence" value="ECO:0007669"/>
    <property type="project" value="InterPro"/>
</dbReference>
<reference evidence="7 8" key="1">
    <citation type="submission" date="2019-07" db="EMBL/GenBank/DDBJ databases">
        <title>Whole genome shotgun sequence of Brevifollis gellanilyticus NBRC 108608.</title>
        <authorList>
            <person name="Hosoyama A."/>
            <person name="Uohara A."/>
            <person name="Ohji S."/>
            <person name="Ichikawa N."/>
        </authorList>
    </citation>
    <scope>NUCLEOTIDE SEQUENCE [LARGE SCALE GENOMIC DNA]</scope>
    <source>
        <strain evidence="7 8">NBRC 108608</strain>
    </source>
</reference>
<keyword evidence="1 4" id="KW-0349">Heme</keyword>
<dbReference type="EMBL" id="BKAG01000020">
    <property type="protein sequence ID" value="GEP43673.1"/>
    <property type="molecule type" value="Genomic_DNA"/>
</dbReference>
<gene>
    <name evidence="7" type="ORF">BGE01nite_29640</name>
</gene>
<keyword evidence="5" id="KW-0732">Signal</keyword>
<organism evidence="7 8">
    <name type="scientific">Brevifollis gellanilyticus</name>
    <dbReference type="NCBI Taxonomy" id="748831"/>
    <lineage>
        <taxon>Bacteria</taxon>
        <taxon>Pseudomonadati</taxon>
        <taxon>Verrucomicrobiota</taxon>
        <taxon>Verrucomicrobiia</taxon>
        <taxon>Verrucomicrobiales</taxon>
        <taxon>Verrucomicrobiaceae</taxon>
    </lineage>
</organism>
<dbReference type="InterPro" id="IPR036909">
    <property type="entry name" value="Cyt_c-like_dom_sf"/>
</dbReference>
<feature type="chain" id="PRO_5022170851" description="Cytochrome c domain-containing protein" evidence="5">
    <location>
        <begin position="20"/>
        <end position="803"/>
    </location>
</feature>
<proteinExistence type="predicted"/>